<dbReference type="Proteomes" id="UP000636709">
    <property type="component" value="Unassembled WGS sequence"/>
</dbReference>
<organism evidence="3 4">
    <name type="scientific">Digitaria exilis</name>
    <dbReference type="NCBI Taxonomy" id="1010633"/>
    <lineage>
        <taxon>Eukaryota</taxon>
        <taxon>Viridiplantae</taxon>
        <taxon>Streptophyta</taxon>
        <taxon>Embryophyta</taxon>
        <taxon>Tracheophyta</taxon>
        <taxon>Spermatophyta</taxon>
        <taxon>Magnoliopsida</taxon>
        <taxon>Liliopsida</taxon>
        <taxon>Poales</taxon>
        <taxon>Poaceae</taxon>
        <taxon>PACMAD clade</taxon>
        <taxon>Panicoideae</taxon>
        <taxon>Panicodae</taxon>
        <taxon>Paniceae</taxon>
        <taxon>Anthephorinae</taxon>
        <taxon>Digitaria</taxon>
    </lineage>
</organism>
<reference evidence="3" key="1">
    <citation type="submission" date="2020-07" db="EMBL/GenBank/DDBJ databases">
        <title>Genome sequence and genetic diversity analysis of an under-domesticated orphan crop, white fonio (Digitaria exilis).</title>
        <authorList>
            <person name="Bennetzen J.L."/>
            <person name="Chen S."/>
            <person name="Ma X."/>
            <person name="Wang X."/>
            <person name="Yssel A.E.J."/>
            <person name="Chaluvadi S.R."/>
            <person name="Johnson M."/>
            <person name="Gangashetty P."/>
            <person name="Hamidou F."/>
            <person name="Sanogo M.D."/>
            <person name="Zwaenepoel A."/>
            <person name="Wallace J."/>
            <person name="Van De Peer Y."/>
            <person name="Van Deynze A."/>
        </authorList>
    </citation>
    <scope>NUCLEOTIDE SEQUENCE</scope>
    <source>
        <tissue evidence="3">Leaves</tissue>
    </source>
</reference>
<name>A0A835EWB2_9POAL</name>
<keyword evidence="4" id="KW-1185">Reference proteome</keyword>
<proteinExistence type="predicted"/>
<feature type="transmembrane region" description="Helical" evidence="1">
    <location>
        <begin position="70"/>
        <end position="87"/>
    </location>
</feature>
<gene>
    <name evidence="3" type="ORF">HU200_024677</name>
</gene>
<accession>A0A835EWB2</accession>
<comment type="caution">
    <text evidence="3">The sequence shown here is derived from an EMBL/GenBank/DDBJ whole genome shotgun (WGS) entry which is preliminary data.</text>
</comment>
<feature type="transmembrane region" description="Helical" evidence="1">
    <location>
        <begin position="292"/>
        <end position="314"/>
    </location>
</feature>
<keyword evidence="1" id="KW-1133">Transmembrane helix</keyword>
<dbReference type="InterPro" id="IPR025315">
    <property type="entry name" value="DUF4220"/>
</dbReference>
<sequence>MGSFWQLINAWEIQLLVLLSFILQVFLFFTGSLRRRRTNALLRGTIWLAYLGADVVAIYALGILSRNDSVAMLAFLWALFLLIHLGGQDTITAFAIEDNNLWLRHMLNMLVQVTLALYVFWRSASSKHSAWLLAPGIFLFVAGIMKYGERTMTLLMNGNLSSFGESSSSSQRSIPFKSPNEGYDGYICYALHLSPSMRGLFAGRWSAVEFDKVIRTRLEFEDFHELDHVKLFKLLDIELCVMYSDLYTRGGIVLRLISQVSIIIALVLFAVSRKAGYGTADVVITSALLIRGLFLEVSAVLTTFVASPWTWAWLQHRGSHRLARISRYLLSRRWQETGPLWSNAMGQYRFLSYCGDDAAANSLSQRVMKVAGFFGIGEMRMRKKLFWVSKILDTTYEALDDKITECLVTEIRRIPRQGGGGGTYSRKWRYIGPLVEHATMIGDFTYMVSMLHLLTNGV</sequence>
<dbReference type="OrthoDB" id="1689146at2759"/>
<evidence type="ECO:0000259" key="2">
    <source>
        <dbReference type="Pfam" id="PF13968"/>
    </source>
</evidence>
<feature type="transmembrane region" description="Helical" evidence="1">
    <location>
        <begin position="252"/>
        <end position="272"/>
    </location>
</feature>
<protein>
    <recommendedName>
        <fullName evidence="2">DUF4220 domain-containing protein</fullName>
    </recommendedName>
</protein>
<feature type="transmembrane region" description="Helical" evidence="1">
    <location>
        <begin position="13"/>
        <end position="33"/>
    </location>
</feature>
<dbReference type="Pfam" id="PF13968">
    <property type="entry name" value="DUF4220"/>
    <property type="match status" value="1"/>
</dbReference>
<feature type="transmembrane region" description="Helical" evidence="1">
    <location>
        <begin position="107"/>
        <end position="124"/>
    </location>
</feature>
<evidence type="ECO:0000313" key="4">
    <source>
        <dbReference type="Proteomes" id="UP000636709"/>
    </source>
</evidence>
<keyword evidence="1" id="KW-0812">Transmembrane</keyword>
<keyword evidence="1" id="KW-0472">Membrane</keyword>
<dbReference type="EMBL" id="JACEFO010001700">
    <property type="protein sequence ID" value="KAF8719913.1"/>
    <property type="molecule type" value="Genomic_DNA"/>
</dbReference>
<evidence type="ECO:0000313" key="3">
    <source>
        <dbReference type="EMBL" id="KAF8719913.1"/>
    </source>
</evidence>
<dbReference type="PANTHER" id="PTHR31325">
    <property type="entry name" value="OS01G0798800 PROTEIN-RELATED"/>
    <property type="match status" value="1"/>
</dbReference>
<evidence type="ECO:0000256" key="1">
    <source>
        <dbReference type="SAM" id="Phobius"/>
    </source>
</evidence>
<feature type="transmembrane region" description="Helical" evidence="1">
    <location>
        <begin position="45"/>
        <end position="64"/>
    </location>
</feature>
<feature type="domain" description="DUF4220" evidence="2">
    <location>
        <begin position="47"/>
        <end position="353"/>
    </location>
</feature>
<feature type="transmembrane region" description="Helical" evidence="1">
    <location>
        <begin position="130"/>
        <end position="148"/>
    </location>
</feature>
<dbReference type="AlphaFoldDB" id="A0A835EWB2"/>